<keyword evidence="7" id="KW-1185">Reference proteome</keyword>
<dbReference type="RefSeq" id="WP_214174352.1">
    <property type="nucleotide sequence ID" value="NZ_JAHCVK010000001.1"/>
</dbReference>
<evidence type="ECO:0000256" key="2">
    <source>
        <dbReference type="ARBA" id="ARBA00022989"/>
    </source>
</evidence>
<accession>A0ABS5SD42</accession>
<gene>
    <name evidence="6" type="ORF">KI810_05025</name>
</gene>
<dbReference type="Pfam" id="PF07690">
    <property type="entry name" value="MFS_1"/>
    <property type="match status" value="1"/>
</dbReference>
<feature type="transmembrane region" description="Helical" evidence="4">
    <location>
        <begin position="168"/>
        <end position="189"/>
    </location>
</feature>
<keyword evidence="2 4" id="KW-1133">Transmembrane helix</keyword>
<keyword evidence="1 4" id="KW-0812">Transmembrane</keyword>
<dbReference type="SUPFAM" id="SSF103473">
    <property type="entry name" value="MFS general substrate transporter"/>
    <property type="match status" value="1"/>
</dbReference>
<dbReference type="InterPro" id="IPR020846">
    <property type="entry name" value="MFS_dom"/>
</dbReference>
<name>A0ABS5SD42_9BACT</name>
<dbReference type="Proteomes" id="UP000756860">
    <property type="component" value="Unassembled WGS sequence"/>
</dbReference>
<protein>
    <submittedName>
        <fullName evidence="6">MFS transporter</fullName>
    </submittedName>
</protein>
<dbReference type="EMBL" id="JAHCVK010000001">
    <property type="protein sequence ID" value="MBT0652409.1"/>
    <property type="molecule type" value="Genomic_DNA"/>
</dbReference>
<organism evidence="6 7">
    <name type="scientific">Geomobilimonas luticola</name>
    <dbReference type="NCBI Taxonomy" id="1114878"/>
    <lineage>
        <taxon>Bacteria</taxon>
        <taxon>Pseudomonadati</taxon>
        <taxon>Thermodesulfobacteriota</taxon>
        <taxon>Desulfuromonadia</taxon>
        <taxon>Geobacterales</taxon>
        <taxon>Geobacteraceae</taxon>
        <taxon>Geomobilimonas</taxon>
    </lineage>
</organism>
<feature type="domain" description="Major facilitator superfamily (MFS) profile" evidence="5">
    <location>
        <begin position="13"/>
        <end position="389"/>
    </location>
</feature>
<dbReference type="InterPro" id="IPR052714">
    <property type="entry name" value="MFS_Exporter"/>
</dbReference>
<feature type="transmembrane region" description="Helical" evidence="4">
    <location>
        <begin position="213"/>
        <end position="234"/>
    </location>
</feature>
<dbReference type="PANTHER" id="PTHR23531:SF1">
    <property type="entry name" value="QUINOLENE RESISTANCE PROTEIN NORA"/>
    <property type="match status" value="1"/>
</dbReference>
<sequence length="402" mass="42653">MDSSDAKVLWTKPYLLTIVATFLIYTPFALFLPVLPVYVMKELHGSTLAAGGANSLFFLAVVLFRTQTERFELMMGKTKTLAGAAFLFMVSNALLLAAGSTTAVMAIRFFSGACFAVASTRLMAMGGEIVPSARKAEGIAYVAAAVTVGMAVGPFLGLTCARVSGYPLVFGLAALMTLGGALVSLLIAIPQRTGTMPAAAETIGFRTLFEPRAIPAAIVMMLIMLAVTAVLSFVSVYADTLHLPRVSAYFFVVLALCAVGSRLLAGNAYNRYGANAVIYPATMFLAGGLFLLSTARSSVEMFAAALLIGFTYGILVPTMQTLAFAKSPPHRTGAAAATYYTFFDFGMSASAYLVGAAIPYLGYSRIYQLLGLLVLAVTLLYRQTCDRNHPERPRLVADGESP</sequence>
<evidence type="ECO:0000313" key="6">
    <source>
        <dbReference type="EMBL" id="MBT0652409.1"/>
    </source>
</evidence>
<dbReference type="InterPro" id="IPR036259">
    <property type="entry name" value="MFS_trans_sf"/>
</dbReference>
<evidence type="ECO:0000256" key="4">
    <source>
        <dbReference type="SAM" id="Phobius"/>
    </source>
</evidence>
<evidence type="ECO:0000256" key="3">
    <source>
        <dbReference type="ARBA" id="ARBA00023136"/>
    </source>
</evidence>
<feature type="transmembrane region" description="Helical" evidence="4">
    <location>
        <begin position="246"/>
        <end position="265"/>
    </location>
</feature>
<dbReference type="Gene3D" id="1.20.1250.20">
    <property type="entry name" value="MFS general substrate transporter like domains"/>
    <property type="match status" value="1"/>
</dbReference>
<feature type="transmembrane region" description="Helical" evidence="4">
    <location>
        <begin position="14"/>
        <end position="39"/>
    </location>
</feature>
<dbReference type="InterPro" id="IPR011701">
    <property type="entry name" value="MFS"/>
</dbReference>
<feature type="transmembrane region" description="Helical" evidence="4">
    <location>
        <begin position="337"/>
        <end position="360"/>
    </location>
</feature>
<feature type="transmembrane region" description="Helical" evidence="4">
    <location>
        <begin position="301"/>
        <end position="325"/>
    </location>
</feature>
<keyword evidence="3 4" id="KW-0472">Membrane</keyword>
<reference evidence="6 7" key="1">
    <citation type="submission" date="2021-05" db="EMBL/GenBank/DDBJ databases">
        <title>The draft genome of Geobacter luticola JCM 17780.</title>
        <authorList>
            <person name="Xu Z."/>
            <person name="Masuda Y."/>
            <person name="Itoh H."/>
            <person name="Senoo K."/>
        </authorList>
    </citation>
    <scope>NUCLEOTIDE SEQUENCE [LARGE SCALE GENOMIC DNA]</scope>
    <source>
        <strain evidence="6 7">JCM 17780</strain>
    </source>
</reference>
<feature type="transmembrane region" description="Helical" evidence="4">
    <location>
        <begin position="80"/>
        <end position="99"/>
    </location>
</feature>
<feature type="transmembrane region" description="Helical" evidence="4">
    <location>
        <begin position="45"/>
        <end position="64"/>
    </location>
</feature>
<evidence type="ECO:0000259" key="5">
    <source>
        <dbReference type="PROSITE" id="PS50850"/>
    </source>
</evidence>
<dbReference type="PANTHER" id="PTHR23531">
    <property type="entry name" value="QUINOLENE RESISTANCE PROTEIN NORA"/>
    <property type="match status" value="1"/>
</dbReference>
<evidence type="ECO:0000313" key="7">
    <source>
        <dbReference type="Proteomes" id="UP000756860"/>
    </source>
</evidence>
<comment type="caution">
    <text evidence="6">The sequence shown here is derived from an EMBL/GenBank/DDBJ whole genome shotgun (WGS) entry which is preliminary data.</text>
</comment>
<dbReference type="CDD" id="cd17489">
    <property type="entry name" value="MFS_YfcJ_like"/>
    <property type="match status" value="1"/>
</dbReference>
<dbReference type="PROSITE" id="PS50850">
    <property type="entry name" value="MFS"/>
    <property type="match status" value="1"/>
</dbReference>
<evidence type="ECO:0000256" key="1">
    <source>
        <dbReference type="ARBA" id="ARBA00022692"/>
    </source>
</evidence>
<feature type="transmembrane region" description="Helical" evidence="4">
    <location>
        <begin position="136"/>
        <end position="156"/>
    </location>
</feature>
<feature type="transmembrane region" description="Helical" evidence="4">
    <location>
        <begin position="277"/>
        <end position="295"/>
    </location>
</feature>
<proteinExistence type="predicted"/>